<dbReference type="SUPFAM" id="SSF53697">
    <property type="entry name" value="SIS domain"/>
    <property type="match status" value="1"/>
</dbReference>
<dbReference type="Gene3D" id="3.40.50.10490">
    <property type="entry name" value="Glucose-6-phosphate isomerase like protein, domain 1"/>
    <property type="match status" value="1"/>
</dbReference>
<sequence>MIDFNLSEHILSSLNQKELDLLKFIYLNSSAIARQTIQQFSNSVHVSSSSILRFCKKIGFSGFSELKYNIRTKSNNSSNCREKATSLENITKNILTDIEGSLSFTTSDDIHSIISLLDSNRDLYLYYPSGITDTVLDYLERQLLLCGRHNVFQVHSPKTANHLFPIVKKDTIFIFISASGTSMKTAQLAKNASTHGLTCISISPFSQNDLSNSCQYNIRFFTSPKDNNGAEYTSRFVIFFVIDILLNLYREKLGRK</sequence>
<evidence type="ECO:0000313" key="6">
    <source>
        <dbReference type="Proteomes" id="UP000284731"/>
    </source>
</evidence>
<dbReference type="Gene3D" id="1.10.10.10">
    <property type="entry name" value="Winged helix-like DNA-binding domain superfamily/Winged helix DNA-binding domain"/>
    <property type="match status" value="1"/>
</dbReference>
<evidence type="ECO:0000256" key="1">
    <source>
        <dbReference type="ARBA" id="ARBA00023015"/>
    </source>
</evidence>
<protein>
    <submittedName>
        <fullName evidence="5">MurR/RpiR family transcriptional regulator</fullName>
    </submittedName>
</protein>
<dbReference type="InterPro" id="IPR035472">
    <property type="entry name" value="RpiR-like_SIS"/>
</dbReference>
<dbReference type="Proteomes" id="UP000284731">
    <property type="component" value="Unassembled WGS sequence"/>
</dbReference>
<dbReference type="InterPro" id="IPR001347">
    <property type="entry name" value="SIS_dom"/>
</dbReference>
<gene>
    <name evidence="5" type="ORF">DWX20_01255</name>
</gene>
<evidence type="ECO:0000259" key="4">
    <source>
        <dbReference type="PROSITE" id="PS51071"/>
    </source>
</evidence>
<organism evidence="5 6">
    <name type="scientific">Solobacterium moorei</name>
    <dbReference type="NCBI Taxonomy" id="102148"/>
    <lineage>
        <taxon>Bacteria</taxon>
        <taxon>Bacillati</taxon>
        <taxon>Bacillota</taxon>
        <taxon>Erysipelotrichia</taxon>
        <taxon>Erysipelotrichales</taxon>
        <taxon>Erysipelotrichaceae</taxon>
        <taxon>Solobacterium</taxon>
    </lineage>
</organism>
<dbReference type="InterPro" id="IPR047640">
    <property type="entry name" value="RpiR-like"/>
</dbReference>
<dbReference type="Pfam" id="PF01418">
    <property type="entry name" value="HTH_6"/>
    <property type="match status" value="1"/>
</dbReference>
<name>A0A412PHS5_9FIRM</name>
<dbReference type="RefSeq" id="WP_118764179.1">
    <property type="nucleotide sequence ID" value="NZ_CABJCF010000001.1"/>
</dbReference>
<evidence type="ECO:0000256" key="2">
    <source>
        <dbReference type="ARBA" id="ARBA00023125"/>
    </source>
</evidence>
<dbReference type="GO" id="GO:0097367">
    <property type="term" value="F:carbohydrate derivative binding"/>
    <property type="evidence" value="ECO:0007669"/>
    <property type="project" value="InterPro"/>
</dbReference>
<keyword evidence="1" id="KW-0805">Transcription regulation</keyword>
<dbReference type="InterPro" id="IPR036388">
    <property type="entry name" value="WH-like_DNA-bd_sf"/>
</dbReference>
<feature type="domain" description="HTH rpiR-type" evidence="4">
    <location>
        <begin position="1"/>
        <end position="77"/>
    </location>
</feature>
<keyword evidence="3" id="KW-0804">Transcription</keyword>
<evidence type="ECO:0000313" key="5">
    <source>
        <dbReference type="EMBL" id="RGT57703.1"/>
    </source>
</evidence>
<dbReference type="PROSITE" id="PS51071">
    <property type="entry name" value="HTH_RPIR"/>
    <property type="match status" value="1"/>
</dbReference>
<dbReference type="GO" id="GO:0003700">
    <property type="term" value="F:DNA-binding transcription factor activity"/>
    <property type="evidence" value="ECO:0007669"/>
    <property type="project" value="InterPro"/>
</dbReference>
<dbReference type="PANTHER" id="PTHR30514">
    <property type="entry name" value="GLUCOKINASE"/>
    <property type="match status" value="1"/>
</dbReference>
<dbReference type="Pfam" id="PF01380">
    <property type="entry name" value="SIS"/>
    <property type="match status" value="1"/>
</dbReference>
<proteinExistence type="predicted"/>
<keyword evidence="2" id="KW-0238">DNA-binding</keyword>
<dbReference type="InterPro" id="IPR046348">
    <property type="entry name" value="SIS_dom_sf"/>
</dbReference>
<dbReference type="SUPFAM" id="SSF46689">
    <property type="entry name" value="Homeodomain-like"/>
    <property type="match status" value="1"/>
</dbReference>
<reference evidence="5 6" key="1">
    <citation type="submission" date="2018-08" db="EMBL/GenBank/DDBJ databases">
        <title>A genome reference for cultivated species of the human gut microbiota.</title>
        <authorList>
            <person name="Zou Y."/>
            <person name="Xue W."/>
            <person name="Luo G."/>
        </authorList>
    </citation>
    <scope>NUCLEOTIDE SEQUENCE [LARGE SCALE GENOMIC DNA]</scope>
    <source>
        <strain evidence="5 6">AF18-46</strain>
    </source>
</reference>
<dbReference type="GO" id="GO:1901135">
    <property type="term" value="P:carbohydrate derivative metabolic process"/>
    <property type="evidence" value="ECO:0007669"/>
    <property type="project" value="InterPro"/>
</dbReference>
<dbReference type="CDD" id="cd05013">
    <property type="entry name" value="SIS_RpiR"/>
    <property type="match status" value="1"/>
</dbReference>
<dbReference type="EMBL" id="QRWX01000001">
    <property type="protein sequence ID" value="RGT57703.1"/>
    <property type="molecule type" value="Genomic_DNA"/>
</dbReference>
<dbReference type="InterPro" id="IPR009057">
    <property type="entry name" value="Homeodomain-like_sf"/>
</dbReference>
<evidence type="ECO:0000256" key="3">
    <source>
        <dbReference type="ARBA" id="ARBA00023163"/>
    </source>
</evidence>
<dbReference type="GO" id="GO:0003677">
    <property type="term" value="F:DNA binding"/>
    <property type="evidence" value="ECO:0007669"/>
    <property type="project" value="UniProtKB-KW"/>
</dbReference>
<dbReference type="InterPro" id="IPR000281">
    <property type="entry name" value="HTH_RpiR"/>
</dbReference>
<comment type="caution">
    <text evidence="5">The sequence shown here is derived from an EMBL/GenBank/DDBJ whole genome shotgun (WGS) entry which is preliminary data.</text>
</comment>
<dbReference type="AlphaFoldDB" id="A0A412PHS5"/>
<accession>A0A412PHS5</accession>
<dbReference type="PANTHER" id="PTHR30514:SF21">
    <property type="entry name" value="RPIR-FAMILY TRANSCRIPTIONAL REGULATOR"/>
    <property type="match status" value="1"/>
</dbReference>